<dbReference type="Proteomes" id="UP000008311">
    <property type="component" value="Unassembled WGS sequence"/>
</dbReference>
<reference evidence="2" key="1">
    <citation type="journal article" date="2010" name="Nat. Biotechnol.">
        <title>Draft genome sequence of the oilseed species Ricinus communis.</title>
        <authorList>
            <person name="Chan A.P."/>
            <person name="Crabtree J."/>
            <person name="Zhao Q."/>
            <person name="Lorenzi H."/>
            <person name="Orvis J."/>
            <person name="Puiu D."/>
            <person name="Melake-Berhan A."/>
            <person name="Jones K.M."/>
            <person name="Redman J."/>
            <person name="Chen G."/>
            <person name="Cahoon E.B."/>
            <person name="Gedil M."/>
            <person name="Stanke M."/>
            <person name="Haas B.J."/>
            <person name="Wortman J.R."/>
            <person name="Fraser-Liggett C.M."/>
            <person name="Ravel J."/>
            <person name="Rabinowicz P.D."/>
        </authorList>
    </citation>
    <scope>NUCLEOTIDE SEQUENCE [LARGE SCALE GENOMIC DNA]</scope>
    <source>
        <strain evidence="2">cv. Hale</strain>
    </source>
</reference>
<accession>B9R749</accession>
<name>B9R749_RICCO</name>
<dbReference type="EMBL" id="EQ973772">
    <property type="protein sequence ID" value="EEF52329.1"/>
    <property type="molecule type" value="Genomic_DNA"/>
</dbReference>
<keyword evidence="2" id="KW-1185">Reference proteome</keyword>
<sequence>MDKGQRGCFVQEGYKASLICRNAEGHVVSGSVRSYKCRFPLLAEAYVLRDAVRMASIMKWDKAICESNSSISERTTKKNICGKSA</sequence>
<proteinExistence type="predicted"/>
<protein>
    <recommendedName>
        <fullName evidence="3">RNase H type-1 domain-containing protein</fullName>
    </recommendedName>
</protein>
<evidence type="ECO:0000313" key="1">
    <source>
        <dbReference type="EMBL" id="EEF52329.1"/>
    </source>
</evidence>
<dbReference type="InParanoid" id="B9R749"/>
<organism evidence="1 2">
    <name type="scientific">Ricinus communis</name>
    <name type="common">Castor bean</name>
    <dbReference type="NCBI Taxonomy" id="3988"/>
    <lineage>
        <taxon>Eukaryota</taxon>
        <taxon>Viridiplantae</taxon>
        <taxon>Streptophyta</taxon>
        <taxon>Embryophyta</taxon>
        <taxon>Tracheophyta</taxon>
        <taxon>Spermatophyta</taxon>
        <taxon>Magnoliopsida</taxon>
        <taxon>eudicotyledons</taxon>
        <taxon>Gunneridae</taxon>
        <taxon>Pentapetalae</taxon>
        <taxon>rosids</taxon>
        <taxon>fabids</taxon>
        <taxon>Malpighiales</taxon>
        <taxon>Euphorbiaceae</taxon>
        <taxon>Acalyphoideae</taxon>
        <taxon>Acalypheae</taxon>
        <taxon>Ricinus</taxon>
    </lineage>
</organism>
<evidence type="ECO:0008006" key="3">
    <source>
        <dbReference type="Google" id="ProtNLM"/>
    </source>
</evidence>
<dbReference type="AlphaFoldDB" id="B9R749"/>
<evidence type="ECO:0000313" key="2">
    <source>
        <dbReference type="Proteomes" id="UP000008311"/>
    </source>
</evidence>
<gene>
    <name evidence="1" type="ORF">RCOM_1588590</name>
</gene>